<feature type="domain" description="HTH merR-type" evidence="1">
    <location>
        <begin position="21"/>
        <end position="90"/>
    </location>
</feature>
<dbReference type="CDD" id="cd01105">
    <property type="entry name" value="HTH_GlnR-like"/>
    <property type="match status" value="1"/>
</dbReference>
<gene>
    <name evidence="2" type="ORF">FD41_GL001297</name>
</gene>
<evidence type="ECO:0000313" key="3">
    <source>
        <dbReference type="Proteomes" id="UP000051966"/>
    </source>
</evidence>
<comment type="caution">
    <text evidence="2">The sequence shown here is derived from an EMBL/GenBank/DDBJ whole genome shotgun (WGS) entry which is preliminary data.</text>
</comment>
<dbReference type="InterPro" id="IPR000551">
    <property type="entry name" value="MerR-type_HTH_dom"/>
</dbReference>
<dbReference type="EMBL" id="AZFY01000022">
    <property type="protein sequence ID" value="KRM11446.1"/>
    <property type="molecule type" value="Genomic_DNA"/>
</dbReference>
<evidence type="ECO:0000259" key="1">
    <source>
        <dbReference type="SMART" id="SM00422"/>
    </source>
</evidence>
<protein>
    <submittedName>
        <fullName evidence="2">MerR family transcriptional regulator</fullName>
    </submittedName>
</protein>
<accession>A0A0R1W8F0</accession>
<dbReference type="Proteomes" id="UP000051966">
    <property type="component" value="Unassembled WGS sequence"/>
</dbReference>
<organism evidence="2 3">
    <name type="scientific">Lentilactobacillus farraginis DSM 18382 = JCM 14108</name>
    <dbReference type="NCBI Taxonomy" id="1423743"/>
    <lineage>
        <taxon>Bacteria</taxon>
        <taxon>Bacillati</taxon>
        <taxon>Bacillota</taxon>
        <taxon>Bacilli</taxon>
        <taxon>Lactobacillales</taxon>
        <taxon>Lactobacillaceae</taxon>
        <taxon>Lentilactobacillus</taxon>
    </lineage>
</organism>
<dbReference type="Gene3D" id="1.10.1660.10">
    <property type="match status" value="1"/>
</dbReference>
<dbReference type="Pfam" id="PF13411">
    <property type="entry name" value="MerR_1"/>
    <property type="match status" value="1"/>
</dbReference>
<sequence>MNVMAKENQNEPLIDSSKLIFGIGQVQKITGVSGRQLRYWEEQRYITPIAQQKGTQRQYSFRTLFLIFHIQRYLSQGFTLQTAVEKANEFEKQMPILRTFVKAQLHGVEVAEDRSVIDFGFKDDTHQQRVYGIVEGDKTYFEIKNVDD</sequence>
<dbReference type="GO" id="GO:0006355">
    <property type="term" value="P:regulation of DNA-templated transcription"/>
    <property type="evidence" value="ECO:0007669"/>
    <property type="project" value="InterPro"/>
</dbReference>
<proteinExistence type="predicted"/>
<dbReference type="SUPFAM" id="SSF46955">
    <property type="entry name" value="Putative DNA-binding domain"/>
    <property type="match status" value="1"/>
</dbReference>
<name>A0A0R1W8F0_9LACO</name>
<dbReference type="GO" id="GO:0003677">
    <property type="term" value="F:DNA binding"/>
    <property type="evidence" value="ECO:0007669"/>
    <property type="project" value="InterPro"/>
</dbReference>
<dbReference type="AlphaFoldDB" id="A0A0R1W8F0"/>
<dbReference type="PATRIC" id="fig|1423743.5.peg.1349"/>
<dbReference type="InterPro" id="IPR009061">
    <property type="entry name" value="DNA-bd_dom_put_sf"/>
</dbReference>
<dbReference type="SMART" id="SM00422">
    <property type="entry name" value="HTH_MERR"/>
    <property type="match status" value="1"/>
</dbReference>
<keyword evidence="3" id="KW-1185">Reference proteome</keyword>
<reference evidence="2 3" key="1">
    <citation type="journal article" date="2015" name="Genome Announc.">
        <title>Expanding the biotechnology potential of lactobacilli through comparative genomics of 213 strains and associated genera.</title>
        <authorList>
            <person name="Sun Z."/>
            <person name="Harris H.M."/>
            <person name="McCann A."/>
            <person name="Guo C."/>
            <person name="Argimon S."/>
            <person name="Zhang W."/>
            <person name="Yang X."/>
            <person name="Jeffery I.B."/>
            <person name="Cooney J.C."/>
            <person name="Kagawa T.F."/>
            <person name="Liu W."/>
            <person name="Song Y."/>
            <person name="Salvetti E."/>
            <person name="Wrobel A."/>
            <person name="Rasinkangas P."/>
            <person name="Parkhill J."/>
            <person name="Rea M.C."/>
            <person name="O'Sullivan O."/>
            <person name="Ritari J."/>
            <person name="Douillard F.P."/>
            <person name="Paul Ross R."/>
            <person name="Yang R."/>
            <person name="Briner A.E."/>
            <person name="Felis G.E."/>
            <person name="de Vos W.M."/>
            <person name="Barrangou R."/>
            <person name="Klaenhammer T.R."/>
            <person name="Caufield P.W."/>
            <person name="Cui Y."/>
            <person name="Zhang H."/>
            <person name="O'Toole P.W."/>
        </authorList>
    </citation>
    <scope>NUCLEOTIDE SEQUENCE [LARGE SCALE GENOMIC DNA]</scope>
    <source>
        <strain evidence="2 3">DSM 18382</strain>
    </source>
</reference>
<evidence type="ECO:0000313" key="2">
    <source>
        <dbReference type="EMBL" id="KRM11446.1"/>
    </source>
</evidence>